<organism evidence="2 3">
    <name type="scientific">Reticulomyxa filosa</name>
    <dbReference type="NCBI Taxonomy" id="46433"/>
    <lineage>
        <taxon>Eukaryota</taxon>
        <taxon>Sar</taxon>
        <taxon>Rhizaria</taxon>
        <taxon>Retaria</taxon>
        <taxon>Foraminifera</taxon>
        <taxon>Monothalamids</taxon>
        <taxon>Reticulomyxidae</taxon>
        <taxon>Reticulomyxa</taxon>
    </lineage>
</organism>
<sequence>MFFFRFSSDVDIRILDLLHFQKLCLLFINLESSSLFCCPELHFFSICETIHQTITTTARVIHFLIFKSKFFHLTIICPRENGNIEKQLKKLNYEYLRFTPIYSGCFHNLKQHISKQKFNFEPKKKGEKNMSSGDIPKKPEEEEEEKKLEKETLEVGNSEKVITDEKEKEKEKDKEKEKEYLVGNINEFKSLGADRKCVNIPQGDGEIDRPVIILKIKKNIMH</sequence>
<feature type="compositionally biased region" description="Basic and acidic residues" evidence="1">
    <location>
        <begin position="135"/>
        <end position="153"/>
    </location>
</feature>
<name>X6MI92_RETFI</name>
<evidence type="ECO:0000256" key="1">
    <source>
        <dbReference type="SAM" id="MobiDB-lite"/>
    </source>
</evidence>
<dbReference type="EMBL" id="ASPP01020788">
    <property type="protein sequence ID" value="ETO13157.1"/>
    <property type="molecule type" value="Genomic_DNA"/>
</dbReference>
<dbReference type="Proteomes" id="UP000023152">
    <property type="component" value="Unassembled WGS sequence"/>
</dbReference>
<feature type="compositionally biased region" description="Basic and acidic residues" evidence="1">
    <location>
        <begin position="161"/>
        <end position="177"/>
    </location>
</feature>
<feature type="region of interest" description="Disordered" evidence="1">
    <location>
        <begin position="123"/>
        <end position="177"/>
    </location>
</feature>
<accession>X6MI92</accession>
<protein>
    <submittedName>
        <fullName evidence="2">Uncharacterized protein</fullName>
    </submittedName>
</protein>
<comment type="caution">
    <text evidence="2">The sequence shown here is derived from an EMBL/GenBank/DDBJ whole genome shotgun (WGS) entry which is preliminary data.</text>
</comment>
<proteinExistence type="predicted"/>
<evidence type="ECO:0000313" key="2">
    <source>
        <dbReference type="EMBL" id="ETO13157.1"/>
    </source>
</evidence>
<reference evidence="2 3" key="1">
    <citation type="journal article" date="2013" name="Curr. Biol.">
        <title>The Genome of the Foraminiferan Reticulomyxa filosa.</title>
        <authorList>
            <person name="Glockner G."/>
            <person name="Hulsmann N."/>
            <person name="Schleicher M."/>
            <person name="Noegel A.A."/>
            <person name="Eichinger L."/>
            <person name="Gallinger C."/>
            <person name="Pawlowski J."/>
            <person name="Sierra R."/>
            <person name="Euteneuer U."/>
            <person name="Pillet L."/>
            <person name="Moustafa A."/>
            <person name="Platzer M."/>
            <person name="Groth M."/>
            <person name="Szafranski K."/>
            <person name="Schliwa M."/>
        </authorList>
    </citation>
    <scope>NUCLEOTIDE SEQUENCE [LARGE SCALE GENOMIC DNA]</scope>
</reference>
<dbReference type="AlphaFoldDB" id="X6MI92"/>
<gene>
    <name evidence="2" type="ORF">RFI_24217</name>
</gene>
<evidence type="ECO:0000313" key="3">
    <source>
        <dbReference type="Proteomes" id="UP000023152"/>
    </source>
</evidence>
<keyword evidence="3" id="KW-1185">Reference proteome</keyword>